<organism evidence="1 2">
    <name type="scientific">Sorghum bicolor</name>
    <name type="common">Sorghum</name>
    <name type="synonym">Sorghum vulgare</name>
    <dbReference type="NCBI Taxonomy" id="4558"/>
    <lineage>
        <taxon>Eukaryota</taxon>
        <taxon>Viridiplantae</taxon>
        <taxon>Streptophyta</taxon>
        <taxon>Embryophyta</taxon>
        <taxon>Tracheophyta</taxon>
        <taxon>Spermatophyta</taxon>
        <taxon>Magnoliopsida</taxon>
        <taxon>Liliopsida</taxon>
        <taxon>Poales</taxon>
        <taxon>Poaceae</taxon>
        <taxon>PACMAD clade</taxon>
        <taxon>Panicoideae</taxon>
        <taxon>Andropogonodae</taxon>
        <taxon>Andropogoneae</taxon>
        <taxon>Sorghinae</taxon>
        <taxon>Sorghum</taxon>
    </lineage>
</organism>
<gene>
    <name evidence="1" type="ORF">BDA96_04G269300</name>
</gene>
<reference evidence="1" key="2">
    <citation type="submission" date="2020-10" db="EMBL/GenBank/DDBJ databases">
        <authorList>
            <person name="Cooper E.A."/>
            <person name="Brenton Z.W."/>
            <person name="Flinn B.S."/>
            <person name="Jenkins J."/>
            <person name="Shu S."/>
            <person name="Flowers D."/>
            <person name="Luo F."/>
            <person name="Wang Y."/>
            <person name="Xia P."/>
            <person name="Barry K."/>
            <person name="Daum C."/>
            <person name="Lipzen A."/>
            <person name="Yoshinaga Y."/>
            <person name="Schmutz J."/>
            <person name="Saski C."/>
            <person name="Vermerris W."/>
            <person name="Kresovich S."/>
        </authorList>
    </citation>
    <scope>NUCLEOTIDE SEQUENCE</scope>
</reference>
<evidence type="ECO:0000313" key="2">
    <source>
        <dbReference type="Proteomes" id="UP000807115"/>
    </source>
</evidence>
<dbReference type="Proteomes" id="UP000807115">
    <property type="component" value="Chromosome 4"/>
</dbReference>
<sequence length="52" mass="6105">MRPSLEDMEILSGSLWILNHKNEGENSQKMVHDQRFRGKEDGCLFFLGFLCF</sequence>
<proteinExistence type="predicted"/>
<reference evidence="1" key="1">
    <citation type="journal article" date="2019" name="BMC Genomics">
        <title>A new reference genome for Sorghum bicolor reveals high levels of sequence similarity between sweet and grain genotypes: implications for the genetics of sugar metabolism.</title>
        <authorList>
            <person name="Cooper E.A."/>
            <person name="Brenton Z.W."/>
            <person name="Flinn B.S."/>
            <person name="Jenkins J."/>
            <person name="Shu S."/>
            <person name="Flowers D."/>
            <person name="Luo F."/>
            <person name="Wang Y."/>
            <person name="Xia P."/>
            <person name="Barry K."/>
            <person name="Daum C."/>
            <person name="Lipzen A."/>
            <person name="Yoshinaga Y."/>
            <person name="Schmutz J."/>
            <person name="Saski C."/>
            <person name="Vermerris W."/>
            <person name="Kresovich S."/>
        </authorList>
    </citation>
    <scope>NUCLEOTIDE SEQUENCE</scope>
</reference>
<protein>
    <submittedName>
        <fullName evidence="1">Uncharacterized protein</fullName>
    </submittedName>
</protein>
<comment type="caution">
    <text evidence="1">The sequence shown here is derived from an EMBL/GenBank/DDBJ whole genome shotgun (WGS) entry which is preliminary data.</text>
</comment>
<dbReference type="EMBL" id="CM027683">
    <property type="protein sequence ID" value="KAG0534316.1"/>
    <property type="molecule type" value="Genomic_DNA"/>
</dbReference>
<accession>A0A921R667</accession>
<dbReference type="AlphaFoldDB" id="A0A921R667"/>
<evidence type="ECO:0000313" key="1">
    <source>
        <dbReference type="EMBL" id="KAG0534316.1"/>
    </source>
</evidence>
<name>A0A921R667_SORBI</name>